<organism evidence="1 2">
    <name type="scientific">Paenibacillus phyllosphaerae</name>
    <dbReference type="NCBI Taxonomy" id="274593"/>
    <lineage>
        <taxon>Bacteria</taxon>
        <taxon>Bacillati</taxon>
        <taxon>Bacillota</taxon>
        <taxon>Bacilli</taxon>
        <taxon>Bacillales</taxon>
        <taxon>Paenibacillaceae</taxon>
        <taxon>Paenibacillus</taxon>
    </lineage>
</organism>
<accession>A0A7W5FMR3</accession>
<dbReference type="RefSeq" id="WP_183600431.1">
    <property type="nucleotide sequence ID" value="NZ_JACHXK010000005.1"/>
</dbReference>
<evidence type="ECO:0000313" key="2">
    <source>
        <dbReference type="Proteomes" id="UP000570361"/>
    </source>
</evidence>
<reference evidence="1 2" key="1">
    <citation type="submission" date="2020-08" db="EMBL/GenBank/DDBJ databases">
        <title>Genomic Encyclopedia of Type Strains, Phase III (KMG-III): the genomes of soil and plant-associated and newly described type strains.</title>
        <authorList>
            <person name="Whitman W."/>
        </authorList>
    </citation>
    <scope>NUCLEOTIDE SEQUENCE [LARGE SCALE GENOMIC DNA]</scope>
    <source>
        <strain evidence="1 2">CECT 5862</strain>
    </source>
</reference>
<sequence length="835" mass="92031">MRVLHRAGLSLLIASTAILPLTTNPYEIHAATAVKAAATSTTVTTLKAFNLGGSSSARVSNVQFMYGSNEKTVYFTVSVYNGGTKDLDFSDYWLELWTKSGSKYTITMNETDAKKTKVVAKTTQEYRFTATVNANVTVTDLKFKLVKWDFSQPNYTRSLGEVAIPTNYNLTVPTATGRVLRLDGKQISTILPRAQFVVIGGQLESSLTYRITNYSNQSIDLSTLNYYIKRSGGTMNKLSVDSGSETTLLPGTSKELQLYGTLPISKIDPNMQLIVTSTDATTKTEIPFATYAMKPVDQNSIYVKAGAIGKLTIDGMAVNTKIRDTYYDQDGDTQLVSMYLNYTNTGKSSVTLPTYSYYVMTSTGALYPAKTSSSSTAVELSTGIAKEQYLQFDLPSTASTSTLKLVIRKTSEENKKGFVTGLFMIPAKSANQNSSNTAINYYTKQGMFEFSLTRGERLPWGEQDLINAVVTVRNTQLGMKSLPNLKATLLLNGYQVADANVKLIKTDSSVALNGGDYTNYIISTKVPYTYTSNDMTVVLSEVDSDGGTGSTPIGRFQLSSSMMEPPTLKTTETMDIKEIGRKSSLKINQVHTYTDEDEDTKVLYAEFDYSNLETRLANLPNLQAYFKTKDGGYIQGTFLNIDDKVSPSKKGLVAVSAQFPIDYDLTDVELWIGQGITEAAFTPAKGTADAFVNAYKFTLPFEDTTVQQEAFEDLEINPYTLSMEKFSPSLEDAYKIRIDFEYDLEKSTTYEKVAGTHQLVIELQDGDNKYEQVLNIDGSNSELKLGEDIDSSVAFEDSKLSGIIFRAFTINVYDSFNGHKKLLATKKLNTAMTNG</sequence>
<comment type="caution">
    <text evidence="1">The sequence shown here is derived from an EMBL/GenBank/DDBJ whole genome shotgun (WGS) entry which is preliminary data.</text>
</comment>
<name>A0A7W5FMR3_9BACL</name>
<proteinExistence type="predicted"/>
<dbReference type="AlphaFoldDB" id="A0A7W5FMR3"/>
<evidence type="ECO:0000313" key="1">
    <source>
        <dbReference type="EMBL" id="MBB3110515.1"/>
    </source>
</evidence>
<dbReference type="Proteomes" id="UP000570361">
    <property type="component" value="Unassembled WGS sequence"/>
</dbReference>
<dbReference type="EMBL" id="JACHXK010000005">
    <property type="protein sequence ID" value="MBB3110515.1"/>
    <property type="molecule type" value="Genomic_DNA"/>
</dbReference>
<protein>
    <submittedName>
        <fullName evidence="1">Uncharacterized protein</fullName>
    </submittedName>
</protein>
<gene>
    <name evidence="1" type="ORF">FHS18_002582</name>
</gene>
<keyword evidence="2" id="KW-1185">Reference proteome</keyword>